<dbReference type="AlphaFoldDB" id="A0AB39UW30"/>
<evidence type="ECO:0000259" key="9">
    <source>
        <dbReference type="PROSITE" id="PS51186"/>
    </source>
</evidence>
<dbReference type="PANTHER" id="PTHR30602">
    <property type="entry name" value="AMINO-ACID ACETYLTRANSFERASE"/>
    <property type="match status" value="1"/>
</dbReference>
<comment type="similarity">
    <text evidence="2 8">Belongs to the acetyltransferase family. ArgA subfamily.</text>
</comment>
<evidence type="ECO:0000256" key="7">
    <source>
        <dbReference type="ARBA" id="ARBA00048372"/>
    </source>
</evidence>
<accession>A0AB39UW30</accession>
<dbReference type="SUPFAM" id="SSF55729">
    <property type="entry name" value="Acyl-CoA N-acyltransferases (Nat)"/>
    <property type="match status" value="1"/>
</dbReference>
<comment type="pathway">
    <text evidence="1 8">Amino-acid biosynthesis; L-arginine biosynthesis; N(2)-acetyl-L-ornithine from L-glutamate: step 1/4.</text>
</comment>
<keyword evidence="3 8" id="KW-0055">Arginine biosynthesis</keyword>
<comment type="subcellular location">
    <subcellularLocation>
        <location evidence="8">Cytoplasm</location>
    </subcellularLocation>
</comment>
<dbReference type="CDD" id="cd04301">
    <property type="entry name" value="NAT_SF"/>
    <property type="match status" value="1"/>
</dbReference>
<dbReference type="NCBIfam" id="NF003641">
    <property type="entry name" value="PRK05279.1"/>
    <property type="match status" value="1"/>
</dbReference>
<evidence type="ECO:0000256" key="3">
    <source>
        <dbReference type="ARBA" id="ARBA00022571"/>
    </source>
</evidence>
<comment type="miscellaneous">
    <text evidence="8">In bacteria which possess the bifunctional enzyme ornithine acetyltransferase/N-acetylglutamate synthase (ArgJ), ArgA fulfills an anaplerotic role.</text>
</comment>
<gene>
    <name evidence="8 10" type="primary">argA</name>
    <name evidence="10" type="ORF">AAIA72_15265</name>
</gene>
<evidence type="ECO:0000256" key="6">
    <source>
        <dbReference type="ARBA" id="ARBA00023315"/>
    </source>
</evidence>
<evidence type="ECO:0000256" key="5">
    <source>
        <dbReference type="ARBA" id="ARBA00022679"/>
    </source>
</evidence>
<evidence type="ECO:0000256" key="4">
    <source>
        <dbReference type="ARBA" id="ARBA00022605"/>
    </source>
</evidence>
<name>A0AB39UW30_9GAMM</name>
<dbReference type="PANTHER" id="PTHR30602:SF12">
    <property type="entry name" value="AMINO-ACID ACETYLTRANSFERASE NAGS1, CHLOROPLASTIC-RELATED"/>
    <property type="match status" value="1"/>
</dbReference>
<dbReference type="InterPro" id="IPR016181">
    <property type="entry name" value="Acyl_CoA_acyltransferase"/>
</dbReference>
<dbReference type="GO" id="GO:0006526">
    <property type="term" value="P:L-arginine biosynthetic process"/>
    <property type="evidence" value="ECO:0007669"/>
    <property type="project" value="UniProtKB-UniRule"/>
</dbReference>
<dbReference type="CDD" id="cd04237">
    <property type="entry name" value="AAK_NAGS-ABP"/>
    <property type="match status" value="1"/>
</dbReference>
<dbReference type="GO" id="GO:0004042">
    <property type="term" value="F:L-glutamate N-acetyltransferase activity"/>
    <property type="evidence" value="ECO:0007669"/>
    <property type="project" value="UniProtKB-UniRule"/>
</dbReference>
<dbReference type="PIRSF" id="PIRSF000423">
    <property type="entry name" value="ArgA"/>
    <property type="match status" value="1"/>
</dbReference>
<dbReference type="GO" id="GO:0005737">
    <property type="term" value="C:cytoplasm"/>
    <property type="evidence" value="ECO:0007669"/>
    <property type="project" value="UniProtKB-SubCell"/>
</dbReference>
<dbReference type="Gene3D" id="3.40.630.30">
    <property type="match status" value="1"/>
</dbReference>
<dbReference type="HAMAP" id="MF_01105">
    <property type="entry name" value="N_acetyl_glu_synth"/>
    <property type="match status" value="1"/>
</dbReference>
<sequence length="440" mass="48739">MNTSSTDQVAWFRHTSPYIHAHRGKTLVIMLDGSVFADESYKRIVADVTLLNSLGLKTVLVFGVRHDVEHALALSGEPSRLHHGMRVTDEHAMEVVAQMAGALRARLEARFSMALPNSPMHHSSVKVCSGNFVTARPVGVLDGVDLCLTGTVRRVDAQAIQSLLEQGFVVLIPPIGCSLTGELFNLSAEDTAGAVAASLRADKLILYDALPALENADGKPCREITAQEARHLARTLPPDSERRRKLEAGCRALEQGVRRVHWISWKRDGAILEELFTRDGVGTLITDESYEQVRTATIEDVSSILELIRPLEESGVLVRRSREVLEREIDHFIIDERDGAVIGCAALHPFEGENAAELACVAVRPDYAGQGRGERLLARAERLARERGIRRLFVLTTQTAHWFIEHGFEPATPDALPVTRQKTYNWQRNSKVFVKTLEDA</sequence>
<dbReference type="Pfam" id="PF00696">
    <property type="entry name" value="AA_kinase"/>
    <property type="match status" value="1"/>
</dbReference>
<dbReference type="NCBIfam" id="TIGR01890">
    <property type="entry name" value="N-Ac-Glu-synth"/>
    <property type="match status" value="1"/>
</dbReference>
<comment type="catalytic activity">
    <reaction evidence="7 8">
        <text>L-glutamate + acetyl-CoA = N-acetyl-L-glutamate + CoA + H(+)</text>
        <dbReference type="Rhea" id="RHEA:24292"/>
        <dbReference type="ChEBI" id="CHEBI:15378"/>
        <dbReference type="ChEBI" id="CHEBI:29985"/>
        <dbReference type="ChEBI" id="CHEBI:44337"/>
        <dbReference type="ChEBI" id="CHEBI:57287"/>
        <dbReference type="ChEBI" id="CHEBI:57288"/>
        <dbReference type="EC" id="2.3.1.1"/>
    </reaction>
</comment>
<keyword evidence="5 8" id="KW-0808">Transferase</keyword>
<proteinExistence type="inferred from homology"/>
<evidence type="ECO:0000256" key="8">
    <source>
        <dbReference type="HAMAP-Rule" id="MF_01105"/>
    </source>
</evidence>
<keyword evidence="8" id="KW-0963">Cytoplasm</keyword>
<dbReference type="InterPro" id="IPR010167">
    <property type="entry name" value="NH2A_AcTrfase"/>
</dbReference>
<evidence type="ECO:0000256" key="1">
    <source>
        <dbReference type="ARBA" id="ARBA00004925"/>
    </source>
</evidence>
<dbReference type="PROSITE" id="PS51186">
    <property type="entry name" value="GNAT"/>
    <property type="match status" value="1"/>
</dbReference>
<keyword evidence="6 8" id="KW-0012">Acyltransferase</keyword>
<dbReference type="InterPro" id="IPR036393">
    <property type="entry name" value="AceGlu_kinase-like_sf"/>
</dbReference>
<keyword evidence="4 8" id="KW-0028">Amino-acid biosynthesis</keyword>
<reference evidence="10" key="1">
    <citation type="submission" date="2024-05" db="EMBL/GenBank/DDBJ databases">
        <title>Genome sequencing of novel strain.</title>
        <authorList>
            <person name="Ganbat D."/>
            <person name="Ganbat S."/>
            <person name="Lee S.-J."/>
        </authorList>
    </citation>
    <scope>NUCLEOTIDE SEQUENCE</scope>
    <source>
        <strain evidence="10">SMD15-11</strain>
    </source>
</reference>
<dbReference type="EC" id="2.3.1.1" evidence="8"/>
<dbReference type="InterPro" id="IPR001048">
    <property type="entry name" value="Asp/Glu/Uridylate_kinase"/>
</dbReference>
<feature type="domain" description="N-acetyltransferase" evidence="9">
    <location>
        <begin position="291"/>
        <end position="438"/>
    </location>
</feature>
<dbReference type="InterPro" id="IPR000182">
    <property type="entry name" value="GNAT_dom"/>
</dbReference>
<dbReference type="InterPro" id="IPR033719">
    <property type="entry name" value="NAGS_kin"/>
</dbReference>
<dbReference type="Gene3D" id="3.40.1160.10">
    <property type="entry name" value="Acetylglutamate kinase-like"/>
    <property type="match status" value="1"/>
</dbReference>
<evidence type="ECO:0000313" key="10">
    <source>
        <dbReference type="EMBL" id="XDT72137.1"/>
    </source>
</evidence>
<dbReference type="SUPFAM" id="SSF53633">
    <property type="entry name" value="Carbamate kinase-like"/>
    <property type="match status" value="1"/>
</dbReference>
<protein>
    <recommendedName>
        <fullName evidence="8">Amino-acid acetyltransferase</fullName>
        <ecNumber evidence="8">2.3.1.1</ecNumber>
    </recommendedName>
    <alternativeName>
        <fullName evidence="8">N-acetylglutamate synthase</fullName>
        <shortName evidence="8">AGS</shortName>
        <shortName evidence="8">NAGS</shortName>
    </alternativeName>
</protein>
<evidence type="ECO:0000256" key="2">
    <source>
        <dbReference type="ARBA" id="ARBA00009145"/>
    </source>
</evidence>
<organism evidence="10">
    <name type="scientific">Thermohahella caldifontis</name>
    <dbReference type="NCBI Taxonomy" id="3142973"/>
    <lineage>
        <taxon>Bacteria</taxon>
        <taxon>Pseudomonadati</taxon>
        <taxon>Pseudomonadota</taxon>
        <taxon>Gammaproteobacteria</taxon>
        <taxon>Oceanospirillales</taxon>
        <taxon>Hahellaceae</taxon>
        <taxon>Thermohahella</taxon>
    </lineage>
</organism>
<dbReference type="KEGG" id="tcd:AAIA72_15265"/>
<dbReference type="EMBL" id="CP154858">
    <property type="protein sequence ID" value="XDT72137.1"/>
    <property type="molecule type" value="Genomic_DNA"/>
</dbReference>
<dbReference type="RefSeq" id="WP_369601151.1">
    <property type="nucleotide sequence ID" value="NZ_CP154858.1"/>
</dbReference>
<dbReference type="Pfam" id="PF00583">
    <property type="entry name" value="Acetyltransf_1"/>
    <property type="match status" value="1"/>
</dbReference>